<gene>
    <name evidence="1" type="ORF">AAHA92_00157</name>
</gene>
<dbReference type="EMBL" id="JBEAFC010000001">
    <property type="protein sequence ID" value="KAL1568553.1"/>
    <property type="molecule type" value="Genomic_DNA"/>
</dbReference>
<name>A0ABD1ILT2_SALDI</name>
<keyword evidence="2" id="KW-1185">Reference proteome</keyword>
<organism evidence="1 2">
    <name type="scientific">Salvia divinorum</name>
    <name type="common">Maria pastora</name>
    <name type="synonym">Diviner's sage</name>
    <dbReference type="NCBI Taxonomy" id="28513"/>
    <lineage>
        <taxon>Eukaryota</taxon>
        <taxon>Viridiplantae</taxon>
        <taxon>Streptophyta</taxon>
        <taxon>Embryophyta</taxon>
        <taxon>Tracheophyta</taxon>
        <taxon>Spermatophyta</taxon>
        <taxon>Magnoliopsida</taxon>
        <taxon>eudicotyledons</taxon>
        <taxon>Gunneridae</taxon>
        <taxon>Pentapetalae</taxon>
        <taxon>asterids</taxon>
        <taxon>lamiids</taxon>
        <taxon>Lamiales</taxon>
        <taxon>Lamiaceae</taxon>
        <taxon>Nepetoideae</taxon>
        <taxon>Mentheae</taxon>
        <taxon>Salviinae</taxon>
        <taxon>Salvia</taxon>
        <taxon>Salvia subgen. Calosphace</taxon>
    </lineage>
</organism>
<sequence length="87" mass="9923">MKSQEVHDQYNAPQCRCGQGNMVVGCGRKIANHPGCYYYKCPLNSKYAQSFIWCDEFQASNPTIENQVSSVSHLFIQGVVLIYFRPQ</sequence>
<evidence type="ECO:0000313" key="1">
    <source>
        <dbReference type="EMBL" id="KAL1568553.1"/>
    </source>
</evidence>
<accession>A0ABD1ILT2</accession>
<reference evidence="1 2" key="1">
    <citation type="submission" date="2024-06" db="EMBL/GenBank/DDBJ databases">
        <title>A chromosome level genome sequence of Diviner's sage (Salvia divinorum).</title>
        <authorList>
            <person name="Ford S.A."/>
            <person name="Ro D.-K."/>
            <person name="Ness R.W."/>
            <person name="Phillips M.A."/>
        </authorList>
    </citation>
    <scope>NUCLEOTIDE SEQUENCE [LARGE SCALE GENOMIC DNA]</scope>
    <source>
        <strain evidence="1">SAF-2024a</strain>
        <tissue evidence="1">Leaf</tissue>
    </source>
</reference>
<evidence type="ECO:0008006" key="3">
    <source>
        <dbReference type="Google" id="ProtNLM"/>
    </source>
</evidence>
<protein>
    <recommendedName>
        <fullName evidence="3">Zinc finger GRF-type domain-containing protein</fullName>
    </recommendedName>
</protein>
<proteinExistence type="predicted"/>
<evidence type="ECO:0000313" key="2">
    <source>
        <dbReference type="Proteomes" id="UP001567538"/>
    </source>
</evidence>
<dbReference type="AlphaFoldDB" id="A0ABD1ILT2"/>
<comment type="caution">
    <text evidence="1">The sequence shown here is derived from an EMBL/GenBank/DDBJ whole genome shotgun (WGS) entry which is preliminary data.</text>
</comment>
<dbReference type="Proteomes" id="UP001567538">
    <property type="component" value="Unassembled WGS sequence"/>
</dbReference>